<keyword evidence="2 3" id="KW-0040">ANK repeat</keyword>
<feature type="non-terminal residue" evidence="4">
    <location>
        <position position="73"/>
    </location>
</feature>
<sequence>LCCAAESGHYDVVKFLLENKGNVEAEDQDVKTAMLLASKYGHEDVVKLLLEKVANTKTKEGTMKLLQVMRKGM</sequence>
<dbReference type="AlphaFoldDB" id="A0A8E2DZ36"/>
<dbReference type="InterPro" id="IPR036770">
    <property type="entry name" value="Ankyrin_rpt-contain_sf"/>
</dbReference>
<name>A0A8E2DZ36_9PEZI</name>
<keyword evidence="5" id="KW-1185">Reference proteome</keyword>
<accession>A0A8E2DZ36</accession>
<evidence type="ECO:0008006" key="6">
    <source>
        <dbReference type="Google" id="ProtNLM"/>
    </source>
</evidence>
<dbReference type="PANTHER" id="PTHR24188:SF29">
    <property type="entry name" value="GH09064P"/>
    <property type="match status" value="1"/>
</dbReference>
<reference evidence="4 5" key="1">
    <citation type="journal article" date="2016" name="Nat. Commun.">
        <title>Ectomycorrhizal ecology is imprinted in the genome of the dominant symbiotic fungus Cenococcum geophilum.</title>
        <authorList>
            <consortium name="DOE Joint Genome Institute"/>
            <person name="Peter M."/>
            <person name="Kohler A."/>
            <person name="Ohm R.A."/>
            <person name="Kuo A."/>
            <person name="Krutzmann J."/>
            <person name="Morin E."/>
            <person name="Arend M."/>
            <person name="Barry K.W."/>
            <person name="Binder M."/>
            <person name="Choi C."/>
            <person name="Clum A."/>
            <person name="Copeland A."/>
            <person name="Grisel N."/>
            <person name="Haridas S."/>
            <person name="Kipfer T."/>
            <person name="LaButti K."/>
            <person name="Lindquist E."/>
            <person name="Lipzen A."/>
            <person name="Maire R."/>
            <person name="Meier B."/>
            <person name="Mihaltcheva S."/>
            <person name="Molinier V."/>
            <person name="Murat C."/>
            <person name="Poggeler S."/>
            <person name="Quandt C.A."/>
            <person name="Sperisen C."/>
            <person name="Tritt A."/>
            <person name="Tisserant E."/>
            <person name="Crous P.W."/>
            <person name="Henrissat B."/>
            <person name="Nehls U."/>
            <person name="Egli S."/>
            <person name="Spatafora J.W."/>
            <person name="Grigoriev I.V."/>
            <person name="Martin F.M."/>
        </authorList>
    </citation>
    <scope>NUCLEOTIDE SEQUENCE [LARGE SCALE GENOMIC DNA]</scope>
    <source>
        <strain evidence="4 5">CBS 459.81</strain>
    </source>
</reference>
<evidence type="ECO:0000256" key="2">
    <source>
        <dbReference type="ARBA" id="ARBA00023043"/>
    </source>
</evidence>
<dbReference type="Proteomes" id="UP000250266">
    <property type="component" value="Unassembled WGS sequence"/>
</dbReference>
<dbReference type="Pfam" id="PF12796">
    <property type="entry name" value="Ank_2"/>
    <property type="match status" value="1"/>
</dbReference>
<dbReference type="SUPFAM" id="SSF48403">
    <property type="entry name" value="Ankyrin repeat"/>
    <property type="match status" value="1"/>
</dbReference>
<dbReference type="SMART" id="SM00248">
    <property type="entry name" value="ANK"/>
    <property type="match status" value="2"/>
</dbReference>
<evidence type="ECO:0000313" key="5">
    <source>
        <dbReference type="Proteomes" id="UP000250266"/>
    </source>
</evidence>
<keyword evidence="1" id="KW-0677">Repeat</keyword>
<evidence type="ECO:0000256" key="1">
    <source>
        <dbReference type="ARBA" id="ARBA00022737"/>
    </source>
</evidence>
<proteinExistence type="predicted"/>
<gene>
    <name evidence="4" type="ORF">K432DRAFT_273900</name>
</gene>
<dbReference type="PANTHER" id="PTHR24188">
    <property type="entry name" value="ANKYRIN REPEAT PROTEIN"/>
    <property type="match status" value="1"/>
</dbReference>
<feature type="repeat" description="ANK" evidence="3">
    <location>
        <begin position="29"/>
        <end position="61"/>
    </location>
</feature>
<dbReference type="Gene3D" id="1.25.40.20">
    <property type="entry name" value="Ankyrin repeat-containing domain"/>
    <property type="match status" value="1"/>
</dbReference>
<organism evidence="4 5">
    <name type="scientific">Lepidopterella palustris CBS 459.81</name>
    <dbReference type="NCBI Taxonomy" id="1314670"/>
    <lineage>
        <taxon>Eukaryota</taxon>
        <taxon>Fungi</taxon>
        <taxon>Dikarya</taxon>
        <taxon>Ascomycota</taxon>
        <taxon>Pezizomycotina</taxon>
        <taxon>Dothideomycetes</taxon>
        <taxon>Pleosporomycetidae</taxon>
        <taxon>Mytilinidiales</taxon>
        <taxon>Argynnaceae</taxon>
        <taxon>Lepidopterella</taxon>
    </lineage>
</organism>
<dbReference type="EMBL" id="KV745525">
    <property type="protein sequence ID" value="OCK74233.1"/>
    <property type="molecule type" value="Genomic_DNA"/>
</dbReference>
<feature type="non-terminal residue" evidence="4">
    <location>
        <position position="1"/>
    </location>
</feature>
<protein>
    <recommendedName>
        <fullName evidence="6">Ankyrin repeat protein</fullName>
    </recommendedName>
</protein>
<evidence type="ECO:0000256" key="3">
    <source>
        <dbReference type="PROSITE-ProRule" id="PRU00023"/>
    </source>
</evidence>
<evidence type="ECO:0000313" key="4">
    <source>
        <dbReference type="EMBL" id="OCK74233.1"/>
    </source>
</evidence>
<feature type="repeat" description="ANK" evidence="3">
    <location>
        <begin position="1"/>
        <end position="28"/>
    </location>
</feature>
<dbReference type="InterPro" id="IPR002110">
    <property type="entry name" value="Ankyrin_rpt"/>
</dbReference>
<dbReference type="OrthoDB" id="539213at2759"/>
<dbReference type="PROSITE" id="PS50088">
    <property type="entry name" value="ANK_REPEAT"/>
    <property type="match status" value="2"/>
</dbReference>